<evidence type="ECO:0000256" key="3">
    <source>
        <dbReference type="ARBA" id="ARBA00023082"/>
    </source>
</evidence>
<dbReference type="InterPro" id="IPR007627">
    <property type="entry name" value="RNA_pol_sigma70_r2"/>
</dbReference>
<evidence type="ECO:0000313" key="8">
    <source>
        <dbReference type="EMBL" id="PPK64151.1"/>
    </source>
</evidence>
<dbReference type="InterPro" id="IPR013325">
    <property type="entry name" value="RNA_pol_sigma_r2"/>
</dbReference>
<keyword evidence="2" id="KW-0805">Transcription regulation</keyword>
<dbReference type="InterPro" id="IPR039425">
    <property type="entry name" value="RNA_pol_sigma-70-like"/>
</dbReference>
<dbReference type="PANTHER" id="PTHR43133:SF50">
    <property type="entry name" value="ECF RNA POLYMERASE SIGMA FACTOR SIGM"/>
    <property type="match status" value="1"/>
</dbReference>
<dbReference type="PANTHER" id="PTHR43133">
    <property type="entry name" value="RNA POLYMERASE ECF-TYPE SIGMA FACTO"/>
    <property type="match status" value="1"/>
</dbReference>
<dbReference type="Gene3D" id="1.10.10.10">
    <property type="entry name" value="Winged helix-like DNA-binding domain superfamily/Winged helix DNA-binding domain"/>
    <property type="match status" value="1"/>
</dbReference>
<evidence type="ECO:0000256" key="1">
    <source>
        <dbReference type="ARBA" id="ARBA00010641"/>
    </source>
</evidence>
<accession>A0A2S6GG43</accession>
<dbReference type="Gene3D" id="1.10.1740.10">
    <property type="match status" value="1"/>
</dbReference>
<dbReference type="SUPFAM" id="SSF88659">
    <property type="entry name" value="Sigma3 and sigma4 domains of RNA polymerase sigma factors"/>
    <property type="match status" value="1"/>
</dbReference>
<keyword evidence="5" id="KW-0804">Transcription</keyword>
<evidence type="ECO:0000256" key="5">
    <source>
        <dbReference type="ARBA" id="ARBA00023163"/>
    </source>
</evidence>
<dbReference type="Pfam" id="PF08281">
    <property type="entry name" value="Sigma70_r4_2"/>
    <property type="match status" value="1"/>
</dbReference>
<organism evidence="8 9">
    <name type="scientific">Actinokineospora auranticolor</name>
    <dbReference type="NCBI Taxonomy" id="155976"/>
    <lineage>
        <taxon>Bacteria</taxon>
        <taxon>Bacillati</taxon>
        <taxon>Actinomycetota</taxon>
        <taxon>Actinomycetes</taxon>
        <taxon>Pseudonocardiales</taxon>
        <taxon>Pseudonocardiaceae</taxon>
        <taxon>Actinokineospora</taxon>
    </lineage>
</organism>
<dbReference type="RefSeq" id="WP_104482091.1">
    <property type="nucleotide sequence ID" value="NZ_CP154825.1"/>
</dbReference>
<dbReference type="InterPro" id="IPR014284">
    <property type="entry name" value="RNA_pol_sigma-70_dom"/>
</dbReference>
<keyword evidence="9" id="KW-1185">Reference proteome</keyword>
<evidence type="ECO:0000313" key="9">
    <source>
        <dbReference type="Proteomes" id="UP000239203"/>
    </source>
</evidence>
<dbReference type="CDD" id="cd06171">
    <property type="entry name" value="Sigma70_r4"/>
    <property type="match status" value="1"/>
</dbReference>
<protein>
    <submittedName>
        <fullName evidence="8">RNA polymerase sigma-70 factor (Sigma-E family)</fullName>
    </submittedName>
</protein>
<dbReference type="Proteomes" id="UP000239203">
    <property type="component" value="Unassembled WGS sequence"/>
</dbReference>
<evidence type="ECO:0000256" key="4">
    <source>
        <dbReference type="ARBA" id="ARBA00023125"/>
    </source>
</evidence>
<dbReference type="AlphaFoldDB" id="A0A2S6GG43"/>
<evidence type="ECO:0000259" key="7">
    <source>
        <dbReference type="Pfam" id="PF08281"/>
    </source>
</evidence>
<dbReference type="InterPro" id="IPR013249">
    <property type="entry name" value="RNA_pol_sigma70_r4_t2"/>
</dbReference>
<evidence type="ECO:0000256" key="2">
    <source>
        <dbReference type="ARBA" id="ARBA00023015"/>
    </source>
</evidence>
<dbReference type="GO" id="GO:0016987">
    <property type="term" value="F:sigma factor activity"/>
    <property type="evidence" value="ECO:0007669"/>
    <property type="project" value="UniProtKB-KW"/>
</dbReference>
<name>A0A2S6GG43_9PSEU</name>
<comment type="caution">
    <text evidence="8">The sequence shown here is derived from an EMBL/GenBank/DDBJ whole genome shotgun (WGS) entry which is preliminary data.</text>
</comment>
<dbReference type="GO" id="GO:0003677">
    <property type="term" value="F:DNA binding"/>
    <property type="evidence" value="ECO:0007669"/>
    <property type="project" value="UniProtKB-KW"/>
</dbReference>
<gene>
    <name evidence="8" type="ORF">CLV40_12115</name>
</gene>
<dbReference type="InterPro" id="IPR014325">
    <property type="entry name" value="RNA_pol_sigma-E_actinobac"/>
</dbReference>
<dbReference type="InterPro" id="IPR036388">
    <property type="entry name" value="WH-like_DNA-bd_sf"/>
</dbReference>
<sequence>MTFDEYVRDRGQALLRFAYLLTGDRHLAEDLVQTALLKAHGRWRWVRAADRPDAYLRRILVNAHLDWRRRRSSTELPVEPGDSWFGAASAADHAEGVAERARTWGALATLPPRQRAVLVLRFYEDCDDRAIAELLGCAESTVRSQASRALAALRSSWTVGDEEKEPSP</sequence>
<keyword evidence="4" id="KW-0238">DNA-binding</keyword>
<proteinExistence type="inferred from homology"/>
<dbReference type="EMBL" id="PTIX01000021">
    <property type="protein sequence ID" value="PPK64151.1"/>
    <property type="molecule type" value="Genomic_DNA"/>
</dbReference>
<dbReference type="SUPFAM" id="SSF88946">
    <property type="entry name" value="Sigma2 domain of RNA polymerase sigma factors"/>
    <property type="match status" value="1"/>
</dbReference>
<feature type="domain" description="RNA polymerase sigma-70 region 2" evidence="6">
    <location>
        <begin position="8"/>
        <end position="73"/>
    </location>
</feature>
<dbReference type="Pfam" id="PF04542">
    <property type="entry name" value="Sigma70_r2"/>
    <property type="match status" value="1"/>
</dbReference>
<evidence type="ECO:0000259" key="6">
    <source>
        <dbReference type="Pfam" id="PF04542"/>
    </source>
</evidence>
<comment type="similarity">
    <text evidence="1">Belongs to the sigma-70 factor family. ECF subfamily.</text>
</comment>
<feature type="domain" description="RNA polymerase sigma factor 70 region 4 type 2" evidence="7">
    <location>
        <begin position="106"/>
        <end position="153"/>
    </location>
</feature>
<dbReference type="NCBIfam" id="TIGR02983">
    <property type="entry name" value="SigE-fam_strep"/>
    <property type="match status" value="1"/>
</dbReference>
<keyword evidence="3" id="KW-0731">Sigma factor</keyword>
<reference evidence="8 9" key="1">
    <citation type="submission" date="2018-02" db="EMBL/GenBank/DDBJ databases">
        <title>Genomic Encyclopedia of Archaeal and Bacterial Type Strains, Phase II (KMG-II): from individual species to whole genera.</title>
        <authorList>
            <person name="Goeker M."/>
        </authorList>
    </citation>
    <scope>NUCLEOTIDE SEQUENCE [LARGE SCALE GENOMIC DNA]</scope>
    <source>
        <strain evidence="8 9">YU 961-1</strain>
    </source>
</reference>
<dbReference type="InterPro" id="IPR013324">
    <property type="entry name" value="RNA_pol_sigma_r3/r4-like"/>
</dbReference>
<dbReference type="OrthoDB" id="3692620at2"/>
<dbReference type="NCBIfam" id="TIGR02937">
    <property type="entry name" value="sigma70-ECF"/>
    <property type="match status" value="1"/>
</dbReference>
<dbReference type="GO" id="GO:0006352">
    <property type="term" value="P:DNA-templated transcription initiation"/>
    <property type="evidence" value="ECO:0007669"/>
    <property type="project" value="InterPro"/>
</dbReference>